<keyword evidence="3 6" id="KW-0378">Hydrolase</keyword>
<dbReference type="CDD" id="cd01295">
    <property type="entry name" value="AdeC"/>
    <property type="match status" value="1"/>
</dbReference>
<dbReference type="EMBL" id="MT631544">
    <property type="protein sequence ID" value="QNO53533.1"/>
    <property type="molecule type" value="Genomic_DNA"/>
</dbReference>
<evidence type="ECO:0000256" key="5">
    <source>
        <dbReference type="ARBA" id="ARBA00047720"/>
    </source>
</evidence>
<dbReference type="Pfam" id="PF13382">
    <property type="entry name" value="Adenine_deam_C"/>
    <property type="match status" value="1"/>
</dbReference>
<dbReference type="NCBIfam" id="TIGR01178">
    <property type="entry name" value="ade"/>
    <property type="match status" value="1"/>
</dbReference>
<sequence>MNTIDLLDVALGTEKAELVIKNANLVSVCSGEIYETDIAIADGIVAGLGRYEGRSEIEAKDKYAVPGLIDGHTHIEMCMLSVAEFARAVVPRGTTTVVADPHEIANVLGIEGIRAILEEAKATPLNVFCMAPSCVPSTDPELGLETSGARIGAEEIKQLLQLEEVIGLAEVMNYGGVIAKEEEVWTKIEVAKALKMPIDGHAPLVSGKELNAYVLSSVGSDHESVSYEEAHEKLRLGMRVMVREGSVAKNLKNIAPKLKSADTRNCMLVTDGDRTPLDLQKEGYLDHVFRRAIEEGIDPLNAVQMCTINPARWFKLDNFLGCVAPGKIADIVLLNNLERFDVEKVVVNGTILTDFGPRSGHNYRYPEYGTTVRIKPVKSEDFELKLNSEEGTRKARIIGLIEGELLTEELVEGISGIDIARDILKIAVVERHHYTGNIGLGFVKGFGLKTGAVASSIAHDSHNIVVIGTNEADMACACNRLKEIGGGIVLCSGREVMSELKLPIAGLMTDKGLAYVVRNQKELEAGITAMGCKLQAPFISMSFLALPVIPKLKITDKGLVDVEKRRIVDIF</sequence>
<comment type="cofactor">
    <cofactor evidence="6">
        <name>Mn(2+)</name>
        <dbReference type="ChEBI" id="CHEBI:29035"/>
    </cofactor>
</comment>
<dbReference type="AlphaFoldDB" id="A0A7G9YZU9"/>
<dbReference type="GO" id="GO:0000034">
    <property type="term" value="F:adenine deaminase activity"/>
    <property type="evidence" value="ECO:0007669"/>
    <property type="project" value="UniProtKB-UniRule"/>
</dbReference>
<accession>A0A7G9YZU9</accession>
<dbReference type="InterPro" id="IPR026912">
    <property type="entry name" value="Adenine_deam_C"/>
</dbReference>
<keyword evidence="4 6" id="KW-0464">Manganese</keyword>
<evidence type="ECO:0000256" key="6">
    <source>
        <dbReference type="HAMAP-Rule" id="MF_01518"/>
    </source>
</evidence>
<dbReference type="PANTHER" id="PTHR11113:SF2">
    <property type="entry name" value="ADENINE DEAMINASE"/>
    <property type="match status" value="1"/>
</dbReference>
<name>A0A7G9YZU9_9EURY</name>
<dbReference type="Gene3D" id="2.30.40.10">
    <property type="entry name" value="Urease, subunit C, domain 1"/>
    <property type="match status" value="1"/>
</dbReference>
<dbReference type="HAMAP" id="MF_01518">
    <property type="entry name" value="Adenine_deamin"/>
    <property type="match status" value="1"/>
</dbReference>
<evidence type="ECO:0000259" key="8">
    <source>
        <dbReference type="Pfam" id="PF13382"/>
    </source>
</evidence>
<comment type="catalytic activity">
    <reaction evidence="5 6">
        <text>adenine + H2O + H(+) = hypoxanthine + NH4(+)</text>
        <dbReference type="Rhea" id="RHEA:23688"/>
        <dbReference type="ChEBI" id="CHEBI:15377"/>
        <dbReference type="ChEBI" id="CHEBI:15378"/>
        <dbReference type="ChEBI" id="CHEBI:16708"/>
        <dbReference type="ChEBI" id="CHEBI:17368"/>
        <dbReference type="ChEBI" id="CHEBI:28938"/>
        <dbReference type="EC" id="3.5.4.2"/>
    </reaction>
</comment>
<gene>
    <name evidence="6 9" type="primary">ade</name>
    <name evidence="9" type="ORF">FLCOADKM_00023</name>
</gene>
<dbReference type="Pfam" id="PF01979">
    <property type="entry name" value="Amidohydro_1"/>
    <property type="match status" value="1"/>
</dbReference>
<dbReference type="InterPro" id="IPR006680">
    <property type="entry name" value="Amidohydro-rel"/>
</dbReference>
<dbReference type="InterPro" id="IPR032466">
    <property type="entry name" value="Metal_Hydrolase"/>
</dbReference>
<feature type="domain" description="Amidohydrolase-related" evidence="7">
    <location>
        <begin position="64"/>
        <end position="351"/>
    </location>
</feature>
<dbReference type="InterPro" id="IPR006679">
    <property type="entry name" value="Adenine_deam"/>
</dbReference>
<evidence type="ECO:0000256" key="1">
    <source>
        <dbReference type="ARBA" id="ARBA00006773"/>
    </source>
</evidence>
<dbReference type="SUPFAM" id="SSF51338">
    <property type="entry name" value="Composite domain of metallo-dependent hydrolases"/>
    <property type="match status" value="1"/>
</dbReference>
<dbReference type="EC" id="3.5.4.2" evidence="2 6"/>
<dbReference type="SUPFAM" id="SSF51556">
    <property type="entry name" value="Metallo-dependent hydrolases"/>
    <property type="match status" value="1"/>
</dbReference>
<dbReference type="Gene3D" id="3.20.20.140">
    <property type="entry name" value="Metal-dependent hydrolases"/>
    <property type="match status" value="1"/>
</dbReference>
<reference evidence="9" key="1">
    <citation type="submission" date="2020-06" db="EMBL/GenBank/DDBJ databases">
        <title>Unique genomic features of the anaerobic methanotrophic archaea.</title>
        <authorList>
            <person name="Chadwick G.L."/>
            <person name="Skennerton C.T."/>
            <person name="Laso-Perez R."/>
            <person name="Leu A.O."/>
            <person name="Speth D.R."/>
            <person name="Yu H."/>
            <person name="Morgan-Lang C."/>
            <person name="Hatzenpichler R."/>
            <person name="Goudeau D."/>
            <person name="Malmstrom R."/>
            <person name="Brazelton W.J."/>
            <person name="Woyke T."/>
            <person name="Hallam S.J."/>
            <person name="Tyson G.W."/>
            <person name="Wegener G."/>
            <person name="Boetius A."/>
            <person name="Orphan V."/>
        </authorList>
    </citation>
    <scope>NUCLEOTIDE SEQUENCE</scope>
</reference>
<dbReference type="InterPro" id="IPR011059">
    <property type="entry name" value="Metal-dep_hydrolase_composite"/>
</dbReference>
<evidence type="ECO:0000256" key="3">
    <source>
        <dbReference type="ARBA" id="ARBA00022801"/>
    </source>
</evidence>
<comment type="similarity">
    <text evidence="1 6">Belongs to the metallo-dependent hydrolases superfamily. Adenine deaminase family.</text>
</comment>
<evidence type="ECO:0000259" key="7">
    <source>
        <dbReference type="Pfam" id="PF01979"/>
    </source>
</evidence>
<dbReference type="PANTHER" id="PTHR11113">
    <property type="entry name" value="N-ACETYLGLUCOSAMINE-6-PHOSPHATE DEACETYLASE"/>
    <property type="match status" value="1"/>
</dbReference>
<evidence type="ECO:0000313" key="9">
    <source>
        <dbReference type="EMBL" id="QNO53533.1"/>
    </source>
</evidence>
<protein>
    <recommendedName>
        <fullName evidence="2 6">Adenine deaminase</fullName>
        <shortName evidence="6">Adenase</shortName>
        <shortName evidence="6">Adenine aminase</shortName>
        <ecNumber evidence="2 6">3.5.4.2</ecNumber>
    </recommendedName>
</protein>
<proteinExistence type="inferred from homology"/>
<evidence type="ECO:0000256" key="2">
    <source>
        <dbReference type="ARBA" id="ARBA00012782"/>
    </source>
</evidence>
<dbReference type="GO" id="GO:0006146">
    <property type="term" value="P:adenine catabolic process"/>
    <property type="evidence" value="ECO:0007669"/>
    <property type="project" value="InterPro"/>
</dbReference>
<organism evidence="9">
    <name type="scientific">Candidatus Methanophagaceae archaeon ANME-1 ERB6</name>
    <dbReference type="NCBI Taxonomy" id="2759912"/>
    <lineage>
        <taxon>Archaea</taxon>
        <taxon>Methanobacteriati</taxon>
        <taxon>Methanobacteriota</taxon>
        <taxon>Stenosarchaea group</taxon>
        <taxon>Methanomicrobia</taxon>
        <taxon>Candidatus Methanophagales</taxon>
        <taxon>Candidatus Methanophagaceae</taxon>
    </lineage>
</organism>
<evidence type="ECO:0000256" key="4">
    <source>
        <dbReference type="ARBA" id="ARBA00023211"/>
    </source>
</evidence>
<feature type="domain" description="Adenine deaminase C-terminal" evidence="8">
    <location>
        <begin position="412"/>
        <end position="565"/>
    </location>
</feature>